<accession>A0A091B5H0</accession>
<keyword evidence="1 2" id="KW-0732">Signal</keyword>
<dbReference type="PANTHER" id="PTHR33619">
    <property type="entry name" value="POLYSACCHARIDE EXPORT PROTEIN GFCE-RELATED"/>
    <property type="match status" value="1"/>
</dbReference>
<evidence type="ECO:0000313" key="6">
    <source>
        <dbReference type="Proteomes" id="UP000029392"/>
    </source>
</evidence>
<dbReference type="GO" id="GO:0015159">
    <property type="term" value="F:polysaccharide transmembrane transporter activity"/>
    <property type="evidence" value="ECO:0007669"/>
    <property type="project" value="InterPro"/>
</dbReference>
<evidence type="ECO:0000259" key="4">
    <source>
        <dbReference type="Pfam" id="PF10531"/>
    </source>
</evidence>
<dbReference type="STRING" id="1384054.N790_08120"/>
<organism evidence="5 6">
    <name type="scientific">Arenimonas malthae CC-JY-1</name>
    <dbReference type="NCBI Taxonomy" id="1384054"/>
    <lineage>
        <taxon>Bacteria</taxon>
        <taxon>Pseudomonadati</taxon>
        <taxon>Pseudomonadota</taxon>
        <taxon>Gammaproteobacteria</taxon>
        <taxon>Lysobacterales</taxon>
        <taxon>Lysobacteraceae</taxon>
        <taxon>Arenimonas</taxon>
    </lineage>
</organism>
<feature type="domain" description="Polysaccharide export protein N-terminal" evidence="3">
    <location>
        <begin position="59"/>
        <end position="132"/>
    </location>
</feature>
<name>A0A091B5H0_9GAMM</name>
<dbReference type="OrthoDB" id="9808421at2"/>
<comment type="caution">
    <text evidence="5">The sequence shown here is derived from an EMBL/GenBank/DDBJ whole genome shotgun (WGS) entry which is preliminary data.</text>
</comment>
<dbReference type="InterPro" id="IPR049712">
    <property type="entry name" value="Poly_export"/>
</dbReference>
<dbReference type="Pfam" id="PF10531">
    <property type="entry name" value="SLBB"/>
    <property type="match status" value="1"/>
</dbReference>
<dbReference type="InterPro" id="IPR019554">
    <property type="entry name" value="Soluble_ligand-bd"/>
</dbReference>
<dbReference type="eggNOG" id="COG1596">
    <property type="taxonomic scope" value="Bacteria"/>
</dbReference>
<feature type="chain" id="PRO_5001870846" evidence="2">
    <location>
        <begin position="20"/>
        <end position="241"/>
    </location>
</feature>
<dbReference type="InterPro" id="IPR003715">
    <property type="entry name" value="Poly_export_N"/>
</dbReference>
<dbReference type="Pfam" id="PF02563">
    <property type="entry name" value="Poly_export"/>
    <property type="match status" value="1"/>
</dbReference>
<dbReference type="RefSeq" id="WP_052385833.1">
    <property type="nucleotide sequence ID" value="NZ_AVCH01000164.1"/>
</dbReference>
<proteinExistence type="predicted"/>
<feature type="domain" description="Soluble ligand binding" evidence="4">
    <location>
        <begin position="138"/>
        <end position="189"/>
    </location>
</feature>
<evidence type="ECO:0000256" key="1">
    <source>
        <dbReference type="ARBA" id="ARBA00022729"/>
    </source>
</evidence>
<dbReference type="PANTHER" id="PTHR33619:SF3">
    <property type="entry name" value="POLYSACCHARIDE EXPORT PROTEIN GFCE-RELATED"/>
    <property type="match status" value="1"/>
</dbReference>
<dbReference type="PATRIC" id="fig|1384054.3.peg.1685"/>
<evidence type="ECO:0000313" key="5">
    <source>
        <dbReference type="EMBL" id="KFN46772.1"/>
    </source>
</evidence>
<dbReference type="PROSITE" id="PS51257">
    <property type="entry name" value="PROKAR_LIPOPROTEIN"/>
    <property type="match status" value="1"/>
</dbReference>
<dbReference type="Proteomes" id="UP000029392">
    <property type="component" value="Unassembled WGS sequence"/>
</dbReference>
<dbReference type="AlphaFoldDB" id="A0A091B5H0"/>
<protein>
    <submittedName>
        <fullName evidence="5">Uncharacterized protein</fullName>
    </submittedName>
</protein>
<evidence type="ECO:0000259" key="3">
    <source>
        <dbReference type="Pfam" id="PF02563"/>
    </source>
</evidence>
<reference evidence="5 6" key="1">
    <citation type="submission" date="2013-09" db="EMBL/GenBank/DDBJ databases">
        <title>Genome sequencing of Arenimonas malthae.</title>
        <authorList>
            <person name="Chen F."/>
            <person name="Wang G."/>
        </authorList>
    </citation>
    <scope>NUCLEOTIDE SEQUENCE [LARGE SCALE GENOMIC DNA]</scope>
    <source>
        <strain evidence="5 6">CC-JY-1</strain>
    </source>
</reference>
<evidence type="ECO:0000256" key="2">
    <source>
        <dbReference type="SAM" id="SignalP"/>
    </source>
</evidence>
<dbReference type="Gene3D" id="3.30.1950.10">
    <property type="entry name" value="wza like domain"/>
    <property type="match status" value="1"/>
</dbReference>
<keyword evidence="6" id="KW-1185">Reference proteome</keyword>
<feature type="signal peptide" evidence="2">
    <location>
        <begin position="1"/>
        <end position="19"/>
    </location>
</feature>
<dbReference type="Gene3D" id="3.10.560.10">
    <property type="entry name" value="Outer membrane lipoprotein wza domain like"/>
    <property type="match status" value="1"/>
</dbReference>
<gene>
    <name evidence="5" type="ORF">N790_08120</name>
</gene>
<dbReference type="EMBL" id="AVCH01000164">
    <property type="protein sequence ID" value="KFN46772.1"/>
    <property type="molecule type" value="Genomic_DNA"/>
</dbReference>
<sequence>MKTTVLRTLAFLLFCSLLAACGTSTSGAVRSGTAKAVTSTTNLPAPDTTSESGAYTGVSDYRIGALDLLQVTVFQLEDLDREVRVNSSGMISLPLIGTVGAGGKTVPELEAEIARKLTETYLQNPQVSVFVKEFTSQRVTVEGAVAKPGIFPITGKTTLLQAVAMSEGLTPLADPSSVVVFRTIQGKRMAALFDLRAIRAGNAEDPLIYGDDIVVVDQSGGKTALKTITDSLRGIVGFRTF</sequence>